<name>A0A2A2HAZ9_9EURY</name>
<comment type="similarity">
    <text evidence="1">Belongs to the ATP-dependent AMP-binding enzyme family.</text>
</comment>
<dbReference type="SUPFAM" id="SSF56801">
    <property type="entry name" value="Acetyl-CoA synthetase-like"/>
    <property type="match status" value="1"/>
</dbReference>
<accession>A0A2A2HAZ9</accession>
<evidence type="ECO:0000256" key="1">
    <source>
        <dbReference type="ARBA" id="ARBA00006432"/>
    </source>
</evidence>
<feature type="domain" description="AMP-dependent synthetase/ligase" evidence="5">
    <location>
        <begin position="41"/>
        <end position="415"/>
    </location>
</feature>
<dbReference type="GO" id="GO:0004321">
    <property type="term" value="F:fatty-acyl-CoA synthase activity"/>
    <property type="evidence" value="ECO:0007669"/>
    <property type="project" value="TreeGrafter"/>
</dbReference>
<dbReference type="AlphaFoldDB" id="A0A2A2HAZ9"/>
<dbReference type="GO" id="GO:0003987">
    <property type="term" value="F:acetate-CoA ligase activity"/>
    <property type="evidence" value="ECO:0007669"/>
    <property type="project" value="UniProtKB-EC"/>
</dbReference>
<dbReference type="InterPro" id="IPR000873">
    <property type="entry name" value="AMP-dep_synth/lig_dom"/>
</dbReference>
<dbReference type="GO" id="GO:0006633">
    <property type="term" value="P:fatty acid biosynthetic process"/>
    <property type="evidence" value="ECO:0007669"/>
    <property type="project" value="TreeGrafter"/>
</dbReference>
<dbReference type="GO" id="GO:0015645">
    <property type="term" value="F:fatty acid ligase activity"/>
    <property type="evidence" value="ECO:0007669"/>
    <property type="project" value="TreeGrafter"/>
</dbReference>
<evidence type="ECO:0000313" key="8">
    <source>
        <dbReference type="EMBL" id="PWL09030.1"/>
    </source>
</evidence>
<evidence type="ECO:0000259" key="6">
    <source>
        <dbReference type="Pfam" id="PF13193"/>
    </source>
</evidence>
<evidence type="ECO:0000313" key="9">
    <source>
        <dbReference type="Proteomes" id="UP000217528"/>
    </source>
</evidence>
<evidence type="ECO:0000313" key="7">
    <source>
        <dbReference type="EMBL" id="PAV06535.1"/>
    </source>
</evidence>
<dbReference type="PANTHER" id="PTHR43605">
    <property type="entry name" value="ACYL-COENZYME A SYNTHETASE"/>
    <property type="match status" value="1"/>
</dbReference>
<dbReference type="RefSeq" id="WP_095609389.1">
    <property type="nucleotide sequence ID" value="NZ_LMVN01000029.1"/>
</dbReference>
<evidence type="ECO:0000259" key="5">
    <source>
        <dbReference type="Pfam" id="PF00501"/>
    </source>
</evidence>
<reference evidence="8 10" key="1">
    <citation type="submission" date="2016-04" db="EMBL/GenBank/DDBJ databases">
        <title>Genome sequence of Methanosphaera cuniculi DSM 4103.</title>
        <authorList>
            <person name="Poehlein A."/>
            <person name="Seedorf H."/>
            <person name="Daniel R."/>
        </authorList>
    </citation>
    <scope>NUCLEOTIDE SEQUENCE [LARGE SCALE GENOMIC DNA]</scope>
    <source>
        <strain evidence="8 10">DSM 4103</strain>
    </source>
</reference>
<keyword evidence="3" id="KW-0547">Nucleotide-binding</keyword>
<dbReference type="PANTHER" id="PTHR43605:SF10">
    <property type="entry name" value="ACYL-COA SYNTHETASE MEDIUM CHAIN FAMILY MEMBER 3"/>
    <property type="match status" value="1"/>
</dbReference>
<gene>
    <name evidence="8" type="primary">acsA</name>
    <name evidence="7" type="ORF">ASJ82_04765</name>
    <name evidence="8" type="ORF">MSCUN_00910</name>
</gene>
<keyword evidence="2 8" id="KW-0436">Ligase</keyword>
<dbReference type="Gene3D" id="3.40.50.12780">
    <property type="entry name" value="N-terminal domain of ligase-like"/>
    <property type="match status" value="1"/>
</dbReference>
<sequence length="565" mass="64834">MTTLIDKYVNQKEFDSYEDFYENLEIEVPENFNFAYDIVDEYAKIDPDKIALKWCDENEEKTFTFADMKRLSDKAANFFTSLGIKKGDRVLLALKSQYDFWYSIVALHKIKAIAIPATHMLKHEDIKYRIEHAKINTVITIRDEGVPERYDEVEEQLDSIKLNKITAGNTKKEGWYDLRSEVEKASEDFTRPVYDDDSVDDISVLFFSSGSTGQPKMIKHSFGYPLAHIVTSNYWHQVVEDGLHYTIADTGWGKALWGEIYGSWICGSGIYIYNYDRFHPYDVLSRALKHKITTLCCPPTMYRLFIKDGGLEELDYSSLQHVTTAGEPLNDEVYYKFKDLTGLEIRESFGQTETVATIANFPWIDLKLGSMGKPAPLFNIKIINKDGKEADIGEEGEIVIDISNGYPLGLFKGYYNNPIKTQEAINEGIYHTGDLAWIDEDGYYWYKGRIDDVIKSSGYKIGPFEVESALLSHDAVVDCAVTGIPDPVRRQIVKATIVLNKEYTPSDELTRDIQNHVKNVTAPYKYPRAIEYVDELPKTISGKIMRKKIRLDDEKKIQEESQKDE</sequence>
<dbReference type="InterPro" id="IPR042099">
    <property type="entry name" value="ANL_N_sf"/>
</dbReference>
<dbReference type="EC" id="6.2.1.1" evidence="8"/>
<dbReference type="FunFam" id="3.30.300.30:FF:000005">
    <property type="entry name" value="Acyl-coenzyme A synthetase ACSM5, mitochondrial"/>
    <property type="match status" value="1"/>
</dbReference>
<feature type="domain" description="AMP-binding enzyme C-terminal" evidence="6">
    <location>
        <begin position="465"/>
        <end position="543"/>
    </location>
</feature>
<organism evidence="7 9">
    <name type="scientific">Methanosphaera cuniculi</name>
    <dbReference type="NCBI Taxonomy" id="1077256"/>
    <lineage>
        <taxon>Archaea</taxon>
        <taxon>Methanobacteriati</taxon>
        <taxon>Methanobacteriota</taxon>
        <taxon>Methanomada group</taxon>
        <taxon>Methanobacteria</taxon>
        <taxon>Methanobacteriales</taxon>
        <taxon>Methanobacteriaceae</taxon>
        <taxon>Methanosphaera</taxon>
    </lineage>
</organism>
<dbReference type="EMBL" id="LWMS01000002">
    <property type="protein sequence ID" value="PWL09030.1"/>
    <property type="molecule type" value="Genomic_DNA"/>
</dbReference>
<dbReference type="Proteomes" id="UP000246004">
    <property type="component" value="Unassembled WGS sequence"/>
</dbReference>
<evidence type="ECO:0000256" key="3">
    <source>
        <dbReference type="ARBA" id="ARBA00022741"/>
    </source>
</evidence>
<dbReference type="Proteomes" id="UP000217528">
    <property type="component" value="Unassembled WGS sequence"/>
</dbReference>
<dbReference type="EMBL" id="LMVN01000029">
    <property type="protein sequence ID" value="PAV06535.1"/>
    <property type="molecule type" value="Genomic_DNA"/>
</dbReference>
<comment type="caution">
    <text evidence="7">The sequence shown here is derived from an EMBL/GenBank/DDBJ whole genome shotgun (WGS) entry which is preliminary data.</text>
</comment>
<keyword evidence="4" id="KW-0067">ATP-binding</keyword>
<dbReference type="InterPro" id="IPR051087">
    <property type="entry name" value="Mitochondrial_ACSM"/>
</dbReference>
<dbReference type="GO" id="GO:0005524">
    <property type="term" value="F:ATP binding"/>
    <property type="evidence" value="ECO:0007669"/>
    <property type="project" value="UniProtKB-KW"/>
</dbReference>
<dbReference type="GO" id="GO:0006637">
    <property type="term" value="P:acyl-CoA metabolic process"/>
    <property type="evidence" value="ECO:0007669"/>
    <property type="project" value="TreeGrafter"/>
</dbReference>
<reference evidence="7 9" key="2">
    <citation type="journal article" date="2017" name="BMC Genomics">
        <title>Genomic analysis of methanogenic archaea reveals a shift towards energy conservation.</title>
        <authorList>
            <person name="Gilmore S.P."/>
            <person name="Henske J.K."/>
            <person name="Sexton J.A."/>
            <person name="Solomon K.V."/>
            <person name="Seppala S."/>
            <person name="Yoo J.I."/>
            <person name="Huyett L.M."/>
            <person name="Pressman A."/>
            <person name="Cogan J.Z."/>
            <person name="Kivenson V."/>
            <person name="Peng X."/>
            <person name="Tan Y."/>
            <person name="Valentine D.L."/>
            <person name="O'Malley M.A."/>
        </authorList>
    </citation>
    <scope>NUCLEOTIDE SEQUENCE [LARGE SCALE GENOMIC DNA]</scope>
    <source>
        <strain evidence="7 9">1R-7</strain>
    </source>
</reference>
<dbReference type="InterPro" id="IPR045851">
    <property type="entry name" value="AMP-bd_C_sf"/>
</dbReference>
<dbReference type="Gene3D" id="3.30.300.30">
    <property type="match status" value="1"/>
</dbReference>
<evidence type="ECO:0000256" key="2">
    <source>
        <dbReference type="ARBA" id="ARBA00022598"/>
    </source>
</evidence>
<dbReference type="Pfam" id="PF13193">
    <property type="entry name" value="AMP-binding_C"/>
    <property type="match status" value="1"/>
</dbReference>
<proteinExistence type="inferred from homology"/>
<dbReference type="InterPro" id="IPR020845">
    <property type="entry name" value="AMP-binding_CS"/>
</dbReference>
<dbReference type="OrthoDB" id="193284at2157"/>
<evidence type="ECO:0000256" key="4">
    <source>
        <dbReference type="ARBA" id="ARBA00022840"/>
    </source>
</evidence>
<dbReference type="InterPro" id="IPR025110">
    <property type="entry name" value="AMP-bd_C"/>
</dbReference>
<evidence type="ECO:0000313" key="10">
    <source>
        <dbReference type="Proteomes" id="UP000246004"/>
    </source>
</evidence>
<protein>
    <submittedName>
        <fullName evidence="7">Acetyl-CoA synthetase</fullName>
    </submittedName>
    <submittedName>
        <fullName evidence="8">Acetyl-coenzyme A synthetase</fullName>
        <ecNumber evidence="8">6.2.1.1</ecNumber>
    </submittedName>
</protein>
<dbReference type="Pfam" id="PF00501">
    <property type="entry name" value="AMP-binding"/>
    <property type="match status" value="1"/>
</dbReference>
<keyword evidence="9" id="KW-1185">Reference proteome</keyword>
<dbReference type="PROSITE" id="PS00455">
    <property type="entry name" value="AMP_BINDING"/>
    <property type="match status" value="1"/>
</dbReference>